<evidence type="ECO:0000256" key="3">
    <source>
        <dbReference type="ARBA" id="ARBA00023002"/>
    </source>
</evidence>
<evidence type="ECO:0000313" key="7">
    <source>
        <dbReference type="Proteomes" id="UP001156664"/>
    </source>
</evidence>
<evidence type="ECO:0000313" key="6">
    <source>
        <dbReference type="EMBL" id="GLR27094.1"/>
    </source>
</evidence>
<reference evidence="7" key="1">
    <citation type="journal article" date="2019" name="Int. J. Syst. Evol. Microbiol.">
        <title>The Global Catalogue of Microorganisms (GCM) 10K type strain sequencing project: providing services to taxonomists for standard genome sequencing and annotation.</title>
        <authorList>
            <consortium name="The Broad Institute Genomics Platform"/>
            <consortium name="The Broad Institute Genome Sequencing Center for Infectious Disease"/>
            <person name="Wu L."/>
            <person name="Ma J."/>
        </authorList>
    </citation>
    <scope>NUCLEOTIDE SEQUENCE [LARGE SCALE GENOMIC DNA]</scope>
    <source>
        <strain evidence="7">NBRC 105857</strain>
    </source>
</reference>
<gene>
    <name evidence="6" type="primary">exaA</name>
    <name evidence="6" type="ORF">GCM10007875_21850</name>
</gene>
<dbReference type="Proteomes" id="UP001156664">
    <property type="component" value="Unassembled WGS sequence"/>
</dbReference>
<dbReference type="Gene3D" id="2.140.10.10">
    <property type="entry name" value="Quinoprotein alcohol dehydrogenase-like superfamily"/>
    <property type="match status" value="1"/>
</dbReference>
<evidence type="ECO:0000256" key="2">
    <source>
        <dbReference type="ARBA" id="ARBA00008156"/>
    </source>
</evidence>
<dbReference type="RefSeq" id="WP_284281807.1">
    <property type="nucleotide sequence ID" value="NZ_BSOJ01000027.1"/>
</dbReference>
<comment type="caution">
    <text evidence="6">The sequence shown here is derived from an EMBL/GenBank/DDBJ whole genome shotgun (WGS) entry which is preliminary data.</text>
</comment>
<keyword evidence="3" id="KW-0560">Oxidoreductase</keyword>
<feature type="domain" description="Pyrrolo-quinoline quinone repeat" evidence="5">
    <location>
        <begin position="490"/>
        <end position="569"/>
    </location>
</feature>
<evidence type="ECO:0000259" key="5">
    <source>
        <dbReference type="Pfam" id="PF01011"/>
    </source>
</evidence>
<dbReference type="InterPro" id="IPR011047">
    <property type="entry name" value="Quinoprotein_ADH-like_sf"/>
</dbReference>
<comment type="cofactor">
    <cofactor evidence="1">
        <name>pyrroloquinoline quinone</name>
        <dbReference type="ChEBI" id="CHEBI:58442"/>
    </cofactor>
</comment>
<evidence type="ECO:0000256" key="4">
    <source>
        <dbReference type="SAM" id="SignalP"/>
    </source>
</evidence>
<feature type="domain" description="Pyrrolo-quinoline quinone repeat" evidence="5">
    <location>
        <begin position="32"/>
        <end position="408"/>
    </location>
</feature>
<dbReference type="PANTHER" id="PTHR32303">
    <property type="entry name" value="QUINOPROTEIN ALCOHOL DEHYDROGENASE (CYTOCHROME C)"/>
    <property type="match status" value="1"/>
</dbReference>
<feature type="chain" id="PRO_5047087032" evidence="4">
    <location>
        <begin position="24"/>
        <end position="595"/>
    </location>
</feature>
<dbReference type="InterPro" id="IPR018391">
    <property type="entry name" value="PQQ_b-propeller_rpt"/>
</dbReference>
<keyword evidence="7" id="KW-1185">Reference proteome</keyword>
<sequence length="595" mass="64040">MRHVFRTTALAATLCVAASLAVAATAGADTDWPVFGGNWQHQRHSELTQINVHNVNRLEPAWTFDTKVSGSFQATPIVVGRVMYVSLPFNGVVALKADTGEEIWRYIHDRIKSRPMCCGPANRGVAVENGLVYMGTVDSRLIALDAQTGKKVWDVDVTGGEQGVHEDADTLGKDLNTNGGKMTVAGTSGAGINMAPMVVDGLVIVGITGVGYGLHLDKPDPNAPLGEVVGIAGKYGRRGFMAAFDAKTGQQVWKFDTVPATGWEGHFRKTTPDGVPLPRNIAQEKRELNKYPDAWEYGGGSAWSTPAIDRENGLLYFGTGNPSPQMEGSSRPGDNLYTASLVALDVHTGKIKWYYQQVPHDQWGYDVASPPVLFTANIKGKQVPAVGEAGKTGWFYAHNRITGKLLYKSDSFVPRKNFFKKPTEAGTLIYPGVIGGSNWSPVSVDEQRRDVFVAGIHWPVRYTLHTLPANADHGELKYSSMAPTDDGQRYGILSAINLDTGKLRWQHKVDQPLIGGVLSTASGLVFTGLGEGKLIAVDADTGKQLWAGQADAGVNAPPVTYTVDGRQYVVAAAGGNKLFGYQTGHTIRAWALPAP</sequence>
<keyword evidence="4" id="KW-0732">Signal</keyword>
<organism evidence="6 7">
    <name type="scientific">Limnobacter litoralis</name>
    <dbReference type="NCBI Taxonomy" id="481366"/>
    <lineage>
        <taxon>Bacteria</taxon>
        <taxon>Pseudomonadati</taxon>
        <taxon>Pseudomonadota</taxon>
        <taxon>Betaproteobacteria</taxon>
        <taxon>Burkholderiales</taxon>
        <taxon>Burkholderiaceae</taxon>
        <taxon>Limnobacter</taxon>
    </lineage>
</organism>
<dbReference type="EMBL" id="BSOJ01000027">
    <property type="protein sequence ID" value="GLR27094.1"/>
    <property type="molecule type" value="Genomic_DNA"/>
</dbReference>
<accession>A0ABQ5YWF7</accession>
<dbReference type="SUPFAM" id="SSF50998">
    <property type="entry name" value="Quinoprotein alcohol dehydrogenase-like"/>
    <property type="match status" value="1"/>
</dbReference>
<evidence type="ECO:0000256" key="1">
    <source>
        <dbReference type="ARBA" id="ARBA00001931"/>
    </source>
</evidence>
<feature type="signal peptide" evidence="4">
    <location>
        <begin position="1"/>
        <end position="23"/>
    </location>
</feature>
<comment type="similarity">
    <text evidence="2">Belongs to the bacterial PQQ dehydrogenase family.</text>
</comment>
<proteinExistence type="inferred from homology"/>
<dbReference type="Pfam" id="PF01011">
    <property type="entry name" value="PQQ"/>
    <property type="match status" value="2"/>
</dbReference>
<protein>
    <submittedName>
        <fullName evidence="6">Quinoprotein ethanol dehydrogenase</fullName>
    </submittedName>
</protein>
<dbReference type="SMART" id="SM00564">
    <property type="entry name" value="PQQ"/>
    <property type="match status" value="6"/>
</dbReference>
<dbReference type="InterPro" id="IPR002372">
    <property type="entry name" value="PQQ_rpt_dom"/>
</dbReference>
<name>A0ABQ5YWF7_9BURK</name>